<dbReference type="GO" id="GO:0016757">
    <property type="term" value="F:glycosyltransferase activity"/>
    <property type="evidence" value="ECO:0007669"/>
    <property type="project" value="InterPro"/>
</dbReference>
<reference evidence="2 3" key="1">
    <citation type="submission" date="2020-08" db="EMBL/GenBank/DDBJ databases">
        <title>Genomic Encyclopedia of Type Strains, Phase IV (KMG-IV): sequencing the most valuable type-strain genomes for metagenomic binning, comparative biology and taxonomic classification.</title>
        <authorList>
            <person name="Goeker M."/>
        </authorList>
    </citation>
    <scope>NUCLEOTIDE SEQUENCE [LARGE SCALE GENOMIC DNA]</scope>
    <source>
        <strain evidence="2 3">DSM 12252</strain>
    </source>
</reference>
<dbReference type="AlphaFoldDB" id="A0A7W7YFF4"/>
<organism evidence="2 3">
    <name type="scientific">Prosthecobacter vanneervenii</name>
    <dbReference type="NCBI Taxonomy" id="48466"/>
    <lineage>
        <taxon>Bacteria</taxon>
        <taxon>Pseudomonadati</taxon>
        <taxon>Verrucomicrobiota</taxon>
        <taxon>Verrucomicrobiia</taxon>
        <taxon>Verrucomicrobiales</taxon>
        <taxon>Verrucomicrobiaceae</taxon>
        <taxon>Prosthecobacter</taxon>
    </lineage>
</organism>
<dbReference type="InterPro" id="IPR049625">
    <property type="entry name" value="Glyco_transf_61_cat"/>
</dbReference>
<proteinExistence type="predicted"/>
<feature type="domain" description="Glycosyltransferase 61 catalytic" evidence="1">
    <location>
        <begin position="137"/>
        <end position="305"/>
    </location>
</feature>
<accession>A0A7W7YFF4</accession>
<comment type="caution">
    <text evidence="2">The sequence shown here is derived from an EMBL/GenBank/DDBJ whole genome shotgun (WGS) entry which is preliminary data.</text>
</comment>
<dbReference type="EMBL" id="JACHIG010000014">
    <property type="protein sequence ID" value="MBB5035173.1"/>
    <property type="molecule type" value="Genomic_DNA"/>
</dbReference>
<name>A0A7W7YFF4_9BACT</name>
<dbReference type="Proteomes" id="UP000590740">
    <property type="component" value="Unassembled WGS sequence"/>
</dbReference>
<evidence type="ECO:0000259" key="1">
    <source>
        <dbReference type="Pfam" id="PF04577"/>
    </source>
</evidence>
<protein>
    <recommendedName>
        <fullName evidence="1">Glycosyltransferase 61 catalytic domain-containing protein</fullName>
    </recommendedName>
</protein>
<dbReference type="RefSeq" id="WP_184343695.1">
    <property type="nucleotide sequence ID" value="NZ_JACHIG010000014.1"/>
</dbReference>
<keyword evidence="3" id="KW-1185">Reference proteome</keyword>
<evidence type="ECO:0000313" key="3">
    <source>
        <dbReference type="Proteomes" id="UP000590740"/>
    </source>
</evidence>
<evidence type="ECO:0000313" key="2">
    <source>
        <dbReference type="EMBL" id="MBB5035173.1"/>
    </source>
</evidence>
<dbReference type="Pfam" id="PF04577">
    <property type="entry name" value="Glyco_transf_61"/>
    <property type="match status" value="1"/>
</dbReference>
<sequence length="380" mass="42459">MKSVSRSILDAYNLALRLAGGRLKTAEGETAAGLQEHRVMIPAGSRSDTNPLEIRVNGPENATFDFDWPAAELYRLRDVWLTGDQGQVFLKDGSLFTPWVQPYDLQKLKISRPLKLGATRIKGPVFHLTGRNHDNRGHFMLQHLPRLMAARDYLRSLPDYRLLVAPGHSRWQARYITWAGLDPSKIIEGTRGTMQVDDLIFVPNLYGKPGLCPPQFYAELSDCAASYPVKDGPGRPLFVTRRDAPDKQLLNEERIVEILRSKIGPVDVIRLGEHSLPDQIGMFRAAPLVMGPIGQGLCNVLFCQNTLLAMLVPGTTTQQVYSSAHGTQLARMCGNQAISFISGENVASRGNWHFPEERFITLLDRLLEQPEAARLKRDTP</sequence>
<gene>
    <name evidence="2" type="ORF">HNQ65_004782</name>
</gene>